<proteinExistence type="predicted"/>
<dbReference type="STRING" id="1131935.PDENDC454_09320"/>
<dbReference type="EMBL" id="AHKH01000018">
    <property type="protein sequence ID" value="EHQ62624.1"/>
    <property type="molecule type" value="Genomic_DNA"/>
</dbReference>
<sequence length="150" mass="16546">MQKQAMDALRNIDPAKTFTLGKVQRSVSFFGTEDDGIIYTYVNGEDANVQFANDKQTYASVDYDPGAVDVNLRQAAARAVKDFCGRAFQAKQISHTQGEGRDVWRFESEATSKGSISVTFGGFPSIEVELNKSKQVTMFRITPAKGSKMD</sequence>
<name>H3SEB3_9BACL</name>
<accession>H3SEB3</accession>
<keyword evidence="2" id="KW-1185">Reference proteome</keyword>
<evidence type="ECO:0000313" key="1">
    <source>
        <dbReference type="EMBL" id="EHQ62624.1"/>
    </source>
</evidence>
<dbReference type="AlphaFoldDB" id="H3SEB3"/>
<comment type="caution">
    <text evidence="1">The sequence shown here is derived from an EMBL/GenBank/DDBJ whole genome shotgun (WGS) entry which is preliminary data.</text>
</comment>
<gene>
    <name evidence="1" type="ORF">PDENDC454_09320</name>
</gene>
<dbReference type="PATRIC" id="fig|1131935.3.peg.1913"/>
<dbReference type="Proteomes" id="UP000003900">
    <property type="component" value="Unassembled WGS sequence"/>
</dbReference>
<protein>
    <submittedName>
        <fullName evidence="1">Uncharacterized protein</fullName>
    </submittedName>
</protein>
<dbReference type="RefSeq" id="WP_006676375.1">
    <property type="nucleotide sequence ID" value="NZ_AHKH01000018.1"/>
</dbReference>
<evidence type="ECO:0000313" key="2">
    <source>
        <dbReference type="Proteomes" id="UP000003900"/>
    </source>
</evidence>
<reference evidence="1 2" key="1">
    <citation type="journal article" date="2012" name="J. Bacteriol.">
        <title>Genome Sequence of the Pattern-Forming Social Bacterium Paenibacillus dendritiformis C454 Chiral Morphotype.</title>
        <authorList>
            <person name="Sirota-Madi A."/>
            <person name="Olender T."/>
            <person name="Helman Y."/>
            <person name="Brainis I."/>
            <person name="Finkelshtein A."/>
            <person name="Roth D."/>
            <person name="Hagai E."/>
            <person name="Leshkowitz D."/>
            <person name="Brodsky L."/>
            <person name="Galatenko V."/>
            <person name="Nikolaev V."/>
            <person name="Gutnick D.L."/>
            <person name="Lancet D."/>
            <person name="Ben-Jacob E."/>
        </authorList>
    </citation>
    <scope>NUCLEOTIDE SEQUENCE [LARGE SCALE GENOMIC DNA]</scope>
    <source>
        <strain evidence="1 2">C454</strain>
    </source>
</reference>
<organism evidence="1 2">
    <name type="scientific">Paenibacillus dendritiformis C454</name>
    <dbReference type="NCBI Taxonomy" id="1131935"/>
    <lineage>
        <taxon>Bacteria</taxon>
        <taxon>Bacillati</taxon>
        <taxon>Bacillota</taxon>
        <taxon>Bacilli</taxon>
        <taxon>Bacillales</taxon>
        <taxon>Paenibacillaceae</taxon>
        <taxon>Paenibacillus</taxon>
    </lineage>
</organism>